<feature type="compositionally biased region" description="Low complexity" evidence="1">
    <location>
        <begin position="86"/>
        <end position="103"/>
    </location>
</feature>
<evidence type="ECO:0000256" key="1">
    <source>
        <dbReference type="SAM" id="MobiDB-lite"/>
    </source>
</evidence>
<dbReference type="EMBL" id="NKHU02000014">
    <property type="protein sequence ID" value="RHZ65960.1"/>
    <property type="molecule type" value="Genomic_DNA"/>
</dbReference>
<dbReference type="STRING" id="41047.A0A397HZD1"/>
<name>A0A397HZD1_ASPTH</name>
<feature type="transmembrane region" description="Helical" evidence="2">
    <location>
        <begin position="252"/>
        <end position="274"/>
    </location>
</feature>
<dbReference type="GeneID" id="38128975"/>
<dbReference type="Proteomes" id="UP000215305">
    <property type="component" value="Unassembled WGS sequence"/>
</dbReference>
<feature type="region of interest" description="Disordered" evidence="1">
    <location>
        <begin position="85"/>
        <end position="137"/>
    </location>
</feature>
<comment type="caution">
    <text evidence="3">The sequence shown here is derived from an EMBL/GenBank/DDBJ whole genome shotgun (WGS) entry which is preliminary data.</text>
</comment>
<evidence type="ECO:0000313" key="4">
    <source>
        <dbReference type="Proteomes" id="UP000215305"/>
    </source>
</evidence>
<gene>
    <name evidence="3" type="ORF">CDV56_107001</name>
</gene>
<dbReference type="PANTHER" id="PTHR41807">
    <property type="entry name" value="GLUTATHIONE TRANSFERASE 3"/>
    <property type="match status" value="1"/>
</dbReference>
<dbReference type="VEuPathDB" id="FungiDB:CDV56_107001"/>
<sequence length="363" mass="40079">MSNALNWLKKLRRAEVNDLAQAAGLDDYADYGNKDALAVALNKYLQDNQTILINVPELKEYWARASSSSPARVTSPVKKAVGVDVTPAPKKATAATRKATPGTARRRQTQPKKEEVEVTDESEASEASQASTPNQAAIAVTKTPVRSQITVEPPLSPALVTDAIDRQTAEWRERINDAWTRSGVQESSSWLRSKMSSVRAVETIVMAVEGIFVMKDLIPIRYLTTIPAVPAINSPEFALRVPDLFMLVDGAFWAPFSLWLLTSYLLPLLFAYFFNISLQTSGSPVPETRKGHKARPEFDPLSFNIAKAVIAYVVYANHFTFMGLYSNFSIERVNVSVPFHWPGMLTTAAIGTIGTVYEAILRK</sequence>
<organism evidence="3 4">
    <name type="scientific">Aspergillus thermomutatus</name>
    <name type="common">Neosartorya pseudofischeri</name>
    <dbReference type="NCBI Taxonomy" id="41047"/>
    <lineage>
        <taxon>Eukaryota</taxon>
        <taxon>Fungi</taxon>
        <taxon>Dikarya</taxon>
        <taxon>Ascomycota</taxon>
        <taxon>Pezizomycotina</taxon>
        <taxon>Eurotiomycetes</taxon>
        <taxon>Eurotiomycetidae</taxon>
        <taxon>Eurotiales</taxon>
        <taxon>Aspergillaceae</taxon>
        <taxon>Aspergillus</taxon>
        <taxon>Aspergillus subgen. Fumigati</taxon>
    </lineage>
</organism>
<evidence type="ECO:0000313" key="3">
    <source>
        <dbReference type="EMBL" id="RHZ65960.1"/>
    </source>
</evidence>
<protein>
    <submittedName>
        <fullName evidence="3">Uncharacterized protein</fullName>
    </submittedName>
</protein>
<proteinExistence type="predicted"/>
<reference evidence="3" key="1">
    <citation type="submission" date="2018-08" db="EMBL/GenBank/DDBJ databases">
        <title>Draft genome sequence of azole-resistant Aspergillus thermomutatus (Neosartorya pseudofischeri) strain HMR AF 39, isolated from a human nasal aspirate.</title>
        <authorList>
            <person name="Parent-Michaud M."/>
            <person name="Dufresne P.J."/>
            <person name="Fournier E."/>
            <person name="Martineau C."/>
            <person name="Moreira S."/>
            <person name="Perkins V."/>
            <person name="De Repentigny L."/>
            <person name="Dufresne S.F."/>
        </authorList>
    </citation>
    <scope>NUCLEOTIDE SEQUENCE [LARGE SCALE GENOMIC DNA]</scope>
    <source>
        <strain evidence="3">HMR AF 39</strain>
    </source>
</reference>
<dbReference type="AlphaFoldDB" id="A0A397HZD1"/>
<accession>A0A397HZD1</accession>
<dbReference type="PANTHER" id="PTHR41807:SF1">
    <property type="entry name" value="GLUTATHIONE TRANSFERASE 3"/>
    <property type="match status" value="1"/>
</dbReference>
<feature type="transmembrane region" description="Helical" evidence="2">
    <location>
        <begin position="301"/>
        <end position="319"/>
    </location>
</feature>
<keyword evidence="4" id="KW-1185">Reference proteome</keyword>
<keyword evidence="2" id="KW-0812">Transmembrane</keyword>
<dbReference type="OrthoDB" id="4034134at2759"/>
<keyword evidence="2" id="KW-1133">Transmembrane helix</keyword>
<dbReference type="GO" id="GO:0016020">
    <property type="term" value="C:membrane"/>
    <property type="evidence" value="ECO:0007669"/>
    <property type="project" value="TreeGrafter"/>
</dbReference>
<feature type="transmembrane region" description="Helical" evidence="2">
    <location>
        <begin position="339"/>
        <end position="360"/>
    </location>
</feature>
<keyword evidence="2" id="KW-0472">Membrane</keyword>
<dbReference type="InterPro" id="IPR038872">
    <property type="entry name" value="Put_GTT3"/>
</dbReference>
<dbReference type="RefSeq" id="XP_026618060.1">
    <property type="nucleotide sequence ID" value="XM_026760620.1"/>
</dbReference>
<evidence type="ECO:0000256" key="2">
    <source>
        <dbReference type="SAM" id="Phobius"/>
    </source>
</evidence>